<dbReference type="Pfam" id="PF10099">
    <property type="entry name" value="RskA_C"/>
    <property type="match status" value="1"/>
</dbReference>
<dbReference type="GO" id="GO:0006417">
    <property type="term" value="P:regulation of translation"/>
    <property type="evidence" value="ECO:0007669"/>
    <property type="project" value="TreeGrafter"/>
</dbReference>
<accession>A0A0L8L3P4</accession>
<dbReference type="Pfam" id="PF13490">
    <property type="entry name" value="zf-HC2"/>
    <property type="match status" value="1"/>
</dbReference>
<dbReference type="Proteomes" id="UP000037023">
    <property type="component" value="Unassembled WGS sequence"/>
</dbReference>
<dbReference type="InterPro" id="IPR041916">
    <property type="entry name" value="Anti_sigma_zinc_sf"/>
</dbReference>
<dbReference type="InterPro" id="IPR027383">
    <property type="entry name" value="Znf_put"/>
</dbReference>
<evidence type="ECO:0000259" key="12">
    <source>
        <dbReference type="Pfam" id="PF13490"/>
    </source>
</evidence>
<feature type="domain" description="Anti-sigma K factor RskA C-terminal" evidence="11">
    <location>
        <begin position="108"/>
        <end position="242"/>
    </location>
</feature>
<organism evidence="13 14">
    <name type="scientific">Streptomyces viridochromogenes</name>
    <dbReference type="NCBI Taxonomy" id="1938"/>
    <lineage>
        <taxon>Bacteria</taxon>
        <taxon>Bacillati</taxon>
        <taxon>Actinomycetota</taxon>
        <taxon>Actinomycetes</taxon>
        <taxon>Kitasatosporales</taxon>
        <taxon>Streptomycetaceae</taxon>
        <taxon>Streptomyces</taxon>
    </lineage>
</organism>
<dbReference type="InterPro" id="IPR018764">
    <property type="entry name" value="RskA_C"/>
</dbReference>
<dbReference type="GO" id="GO:0016989">
    <property type="term" value="F:sigma factor antagonist activity"/>
    <property type="evidence" value="ECO:0007669"/>
    <property type="project" value="TreeGrafter"/>
</dbReference>
<dbReference type="Gene3D" id="1.10.10.1320">
    <property type="entry name" value="Anti-sigma factor, zinc-finger domain"/>
    <property type="match status" value="1"/>
</dbReference>
<evidence type="ECO:0000256" key="9">
    <source>
        <dbReference type="ARBA" id="ARBA00029829"/>
    </source>
</evidence>
<feature type="domain" description="Putative zinc-finger" evidence="12">
    <location>
        <begin position="7"/>
        <end position="39"/>
    </location>
</feature>
<keyword evidence="4" id="KW-0812">Transmembrane</keyword>
<comment type="subcellular location">
    <subcellularLocation>
        <location evidence="2">Cell membrane</location>
    </subcellularLocation>
    <subcellularLocation>
        <location evidence="1">Membrane</location>
        <topology evidence="1">Single-pass membrane protein</topology>
    </subcellularLocation>
</comment>
<evidence type="ECO:0000256" key="10">
    <source>
        <dbReference type="ARBA" id="ARBA00030803"/>
    </source>
</evidence>
<proteinExistence type="predicted"/>
<evidence type="ECO:0000256" key="2">
    <source>
        <dbReference type="ARBA" id="ARBA00004236"/>
    </source>
</evidence>
<name>A0A0L8L3P4_STRVR</name>
<sequence length="250" mass="26378">MKHHASDIHALAGAYALGALDTEEAEAFTRHLDQCETCRQEVVEFRTTTARLALAAAEEPPVALKQRTLDAIDGVRQMPPRLNGPTATTSLGGRLRRKALPLGLAASLVAAVSFAGLAAWQHQEAQRAEQQTRQAQRSLDAVSDVLAAPDAETVHGKATNGTLTTVVTSAGRNKAVFTATGLPAPAPGKTYQLWLQHDDTMLPAGFIRQDGTVLVDGDPADATALGLTLEPSEGSPRPTTPPLLLMNMPA</sequence>
<keyword evidence="6" id="KW-0805">Transcription regulation</keyword>
<gene>
    <name evidence="13" type="ORF">ADK34_08645</name>
</gene>
<dbReference type="EMBL" id="LGUP01000058">
    <property type="protein sequence ID" value="KOG32787.1"/>
    <property type="molecule type" value="Genomic_DNA"/>
</dbReference>
<evidence type="ECO:0000256" key="3">
    <source>
        <dbReference type="ARBA" id="ARBA00022475"/>
    </source>
</evidence>
<dbReference type="PANTHER" id="PTHR37461">
    <property type="entry name" value="ANTI-SIGMA-K FACTOR RSKA"/>
    <property type="match status" value="1"/>
</dbReference>
<evidence type="ECO:0000256" key="8">
    <source>
        <dbReference type="ARBA" id="ARBA00023163"/>
    </source>
</evidence>
<comment type="caution">
    <text evidence="13">The sequence shown here is derived from an EMBL/GenBank/DDBJ whole genome shotgun (WGS) entry which is preliminary data.</text>
</comment>
<dbReference type="RefSeq" id="WP_033212325.1">
    <property type="nucleotide sequence ID" value="NZ_LGUP01000058.1"/>
</dbReference>
<evidence type="ECO:0000259" key="11">
    <source>
        <dbReference type="Pfam" id="PF10099"/>
    </source>
</evidence>
<dbReference type="AlphaFoldDB" id="A0A0L8L3P4"/>
<keyword evidence="7" id="KW-0472">Membrane</keyword>
<dbReference type="OrthoDB" id="153510at2"/>
<evidence type="ECO:0000313" key="13">
    <source>
        <dbReference type="EMBL" id="KOG32787.1"/>
    </source>
</evidence>
<evidence type="ECO:0000256" key="5">
    <source>
        <dbReference type="ARBA" id="ARBA00022989"/>
    </source>
</evidence>
<keyword evidence="5" id="KW-1133">Transmembrane helix</keyword>
<evidence type="ECO:0000256" key="1">
    <source>
        <dbReference type="ARBA" id="ARBA00004167"/>
    </source>
</evidence>
<dbReference type="PATRIC" id="fig|1938.6.peg.1899"/>
<dbReference type="PANTHER" id="PTHR37461:SF1">
    <property type="entry name" value="ANTI-SIGMA-K FACTOR RSKA"/>
    <property type="match status" value="1"/>
</dbReference>
<evidence type="ECO:0000256" key="4">
    <source>
        <dbReference type="ARBA" id="ARBA00022692"/>
    </source>
</evidence>
<reference evidence="13 14" key="1">
    <citation type="submission" date="2015-06" db="EMBL/GenBank/DDBJ databases">
        <authorList>
            <person name="Hoefler B.C."/>
            <person name="Straight P.D."/>
        </authorList>
    </citation>
    <scope>NUCLEOTIDE SEQUENCE [LARGE SCALE GENOMIC DNA]</scope>
    <source>
        <strain evidence="13 14">NRRL 3427</strain>
    </source>
</reference>
<protein>
    <recommendedName>
        <fullName evidence="10">Regulator of SigK</fullName>
    </recommendedName>
    <alternativeName>
        <fullName evidence="9">Sigma-K anti-sigma factor RskA</fullName>
    </alternativeName>
</protein>
<keyword evidence="3" id="KW-1003">Cell membrane</keyword>
<dbReference type="GO" id="GO:0005886">
    <property type="term" value="C:plasma membrane"/>
    <property type="evidence" value="ECO:0007669"/>
    <property type="project" value="UniProtKB-SubCell"/>
</dbReference>
<keyword evidence="8" id="KW-0804">Transcription</keyword>
<dbReference type="InterPro" id="IPR051474">
    <property type="entry name" value="Anti-sigma-K/W_factor"/>
</dbReference>
<evidence type="ECO:0000256" key="7">
    <source>
        <dbReference type="ARBA" id="ARBA00023136"/>
    </source>
</evidence>
<evidence type="ECO:0000313" key="14">
    <source>
        <dbReference type="Proteomes" id="UP000037023"/>
    </source>
</evidence>
<evidence type="ECO:0000256" key="6">
    <source>
        <dbReference type="ARBA" id="ARBA00023015"/>
    </source>
</evidence>